<reference evidence="1" key="1">
    <citation type="journal article" date="2020" name="Stud. Mycol.">
        <title>101 Dothideomycetes genomes: a test case for predicting lifestyles and emergence of pathogens.</title>
        <authorList>
            <person name="Haridas S."/>
            <person name="Albert R."/>
            <person name="Binder M."/>
            <person name="Bloem J."/>
            <person name="Labutti K."/>
            <person name="Salamov A."/>
            <person name="Andreopoulos B."/>
            <person name="Baker S."/>
            <person name="Barry K."/>
            <person name="Bills G."/>
            <person name="Bluhm B."/>
            <person name="Cannon C."/>
            <person name="Castanera R."/>
            <person name="Culley D."/>
            <person name="Daum C."/>
            <person name="Ezra D."/>
            <person name="Gonzalez J."/>
            <person name="Henrissat B."/>
            <person name="Kuo A."/>
            <person name="Liang C."/>
            <person name="Lipzen A."/>
            <person name="Lutzoni F."/>
            <person name="Magnuson J."/>
            <person name="Mondo S."/>
            <person name="Nolan M."/>
            <person name="Ohm R."/>
            <person name="Pangilinan J."/>
            <person name="Park H.-J."/>
            <person name="Ramirez L."/>
            <person name="Alfaro M."/>
            <person name="Sun H."/>
            <person name="Tritt A."/>
            <person name="Yoshinaga Y."/>
            <person name="Zwiers L.-H."/>
            <person name="Turgeon B."/>
            <person name="Goodwin S."/>
            <person name="Spatafora J."/>
            <person name="Crous P."/>
            <person name="Grigoriev I."/>
        </authorList>
    </citation>
    <scope>NUCLEOTIDE SEQUENCE</scope>
    <source>
        <strain evidence="1">Tuck. ex Michener</strain>
    </source>
</reference>
<keyword evidence="2" id="KW-1185">Reference proteome</keyword>
<dbReference type="GO" id="GO:0030638">
    <property type="term" value="P:polyketide metabolic process"/>
    <property type="evidence" value="ECO:0007669"/>
    <property type="project" value="InterPro"/>
</dbReference>
<organism evidence="1 2">
    <name type="scientific">Viridothelium virens</name>
    <name type="common">Speckled blister lichen</name>
    <name type="synonym">Trypethelium virens</name>
    <dbReference type="NCBI Taxonomy" id="1048519"/>
    <lineage>
        <taxon>Eukaryota</taxon>
        <taxon>Fungi</taxon>
        <taxon>Dikarya</taxon>
        <taxon>Ascomycota</taxon>
        <taxon>Pezizomycotina</taxon>
        <taxon>Dothideomycetes</taxon>
        <taxon>Dothideomycetes incertae sedis</taxon>
        <taxon>Trypetheliales</taxon>
        <taxon>Trypetheliaceae</taxon>
        <taxon>Viridothelium</taxon>
    </lineage>
</organism>
<dbReference type="InterPro" id="IPR032710">
    <property type="entry name" value="NTF2-like_dom_sf"/>
</dbReference>
<dbReference type="OrthoDB" id="5440at2759"/>
<evidence type="ECO:0000313" key="1">
    <source>
        <dbReference type="EMBL" id="KAF2237831.1"/>
    </source>
</evidence>
<sequence length="413" mass="45923">MDQMMDGINGHDSEVAEIRLPSARPAHVSENVVLQPPLSRRGDGPGLIILAPRSLDLNGHEKTLDPPPLQKWAEEGYAVAQVLVDSEESAVKDDFELAYNNLLNSPQCQPKTDFGIISYHTSSNVQATIQAANNIAGAVFYGACNDGNIGKPFLCHIAGQAPKADISQPKNGKSVHYPSAGPFFTIPAHPDFSSSTAAISHTRTLAFLKPLMKGPHFDLEAIWEEHTMLEFATRSPERTMSTMVQEPYVNHVPTMTGGIGRERLTNFYRFHFIFNNPDDTALELVSRTVGIDRVIDEFIFSFTHDKKVDWILPGLPPTFKAIRIPMTSVVNIRGDRLYHEHIAWDQASVLRQLGLLPEYLPFPYPIDGIAAAKGERYEFRVPAGGAETAGKLVDERSVDSNRMFEFDFRRVKI</sequence>
<dbReference type="PANTHER" id="PTHR38436:SF3">
    <property type="entry name" value="CARBOXYMETHYLENEBUTENOLIDASE-RELATED"/>
    <property type="match status" value="1"/>
</dbReference>
<accession>A0A6A6HIP6</accession>
<proteinExistence type="predicted"/>
<name>A0A6A6HIP6_VIRVR</name>
<dbReference type="InterPro" id="IPR009959">
    <property type="entry name" value="Cyclase_SnoaL-like"/>
</dbReference>
<gene>
    <name evidence="1" type="ORF">EV356DRAFT_509721</name>
</gene>
<dbReference type="SUPFAM" id="SSF54427">
    <property type="entry name" value="NTF2-like"/>
    <property type="match status" value="1"/>
</dbReference>
<dbReference type="PANTHER" id="PTHR38436">
    <property type="entry name" value="POLYKETIDE CYCLASE SNOAL-LIKE DOMAIN"/>
    <property type="match status" value="1"/>
</dbReference>
<dbReference type="EMBL" id="ML991778">
    <property type="protein sequence ID" value="KAF2237831.1"/>
    <property type="molecule type" value="Genomic_DNA"/>
</dbReference>
<dbReference type="Proteomes" id="UP000800092">
    <property type="component" value="Unassembled WGS sequence"/>
</dbReference>
<dbReference type="Gene3D" id="3.10.450.50">
    <property type="match status" value="1"/>
</dbReference>
<evidence type="ECO:0000313" key="2">
    <source>
        <dbReference type="Proteomes" id="UP000800092"/>
    </source>
</evidence>
<protein>
    <submittedName>
        <fullName evidence="1">NTF2-like protein</fullName>
    </submittedName>
</protein>
<dbReference type="AlphaFoldDB" id="A0A6A6HIP6"/>